<dbReference type="NCBIfam" id="TIGR00132">
    <property type="entry name" value="gatA"/>
    <property type="match status" value="1"/>
</dbReference>
<dbReference type="PROSITE" id="PS00571">
    <property type="entry name" value="AMIDASES"/>
    <property type="match status" value="1"/>
</dbReference>
<gene>
    <name evidence="8 10" type="primary">gatA</name>
    <name evidence="10" type="ORF">H9892_03990</name>
</gene>
<dbReference type="EC" id="6.3.5.7" evidence="8"/>
<evidence type="ECO:0000256" key="4">
    <source>
        <dbReference type="ARBA" id="ARBA00022840"/>
    </source>
</evidence>
<feature type="domain" description="Amidase" evidence="9">
    <location>
        <begin position="24"/>
        <end position="463"/>
    </location>
</feature>
<dbReference type="InterPro" id="IPR023631">
    <property type="entry name" value="Amidase_dom"/>
</dbReference>
<comment type="catalytic activity">
    <reaction evidence="7 8">
        <text>L-glutamyl-tRNA(Gln) + L-glutamine + ATP + H2O = L-glutaminyl-tRNA(Gln) + L-glutamate + ADP + phosphate + H(+)</text>
        <dbReference type="Rhea" id="RHEA:17521"/>
        <dbReference type="Rhea" id="RHEA-COMP:9681"/>
        <dbReference type="Rhea" id="RHEA-COMP:9684"/>
        <dbReference type="ChEBI" id="CHEBI:15377"/>
        <dbReference type="ChEBI" id="CHEBI:15378"/>
        <dbReference type="ChEBI" id="CHEBI:29985"/>
        <dbReference type="ChEBI" id="CHEBI:30616"/>
        <dbReference type="ChEBI" id="CHEBI:43474"/>
        <dbReference type="ChEBI" id="CHEBI:58359"/>
        <dbReference type="ChEBI" id="CHEBI:78520"/>
        <dbReference type="ChEBI" id="CHEBI:78521"/>
        <dbReference type="ChEBI" id="CHEBI:456216"/>
        <dbReference type="EC" id="6.3.5.7"/>
    </reaction>
</comment>
<dbReference type="PANTHER" id="PTHR11895:SF151">
    <property type="entry name" value="GLUTAMYL-TRNA(GLN) AMIDOTRANSFERASE SUBUNIT A"/>
    <property type="match status" value="1"/>
</dbReference>
<reference evidence="10" key="1">
    <citation type="journal article" date="2021" name="PeerJ">
        <title>Extensive microbial diversity within the chicken gut microbiome revealed by metagenomics and culture.</title>
        <authorList>
            <person name="Gilroy R."/>
            <person name="Ravi A."/>
            <person name="Getino M."/>
            <person name="Pursley I."/>
            <person name="Horton D.L."/>
            <person name="Alikhan N.F."/>
            <person name="Baker D."/>
            <person name="Gharbi K."/>
            <person name="Hall N."/>
            <person name="Watson M."/>
            <person name="Adriaenssens E.M."/>
            <person name="Foster-Nyarko E."/>
            <person name="Jarju S."/>
            <person name="Secka A."/>
            <person name="Antonio M."/>
            <person name="Oren A."/>
            <person name="Chaudhuri R.R."/>
            <person name="La Ragione R."/>
            <person name="Hildebrand F."/>
            <person name="Pallen M.J."/>
        </authorList>
    </citation>
    <scope>NUCLEOTIDE SEQUENCE</scope>
    <source>
        <strain evidence="10">12435</strain>
    </source>
</reference>
<comment type="function">
    <text evidence="6 8">Allows the formation of correctly charged Gln-tRNA(Gln) through the transamidation of misacylated Glu-tRNA(Gln) in organisms which lack glutaminyl-tRNA synthetase. The reaction takes place in the presence of glutamine and ATP through an activated gamma-phospho-Glu-tRNA(Gln).</text>
</comment>
<accession>A0A9D1TR53</accession>
<dbReference type="InterPro" id="IPR020556">
    <property type="entry name" value="Amidase_CS"/>
</dbReference>
<dbReference type="GO" id="GO:0006412">
    <property type="term" value="P:translation"/>
    <property type="evidence" value="ECO:0007669"/>
    <property type="project" value="UniProtKB-UniRule"/>
</dbReference>
<evidence type="ECO:0000259" key="9">
    <source>
        <dbReference type="Pfam" id="PF01425"/>
    </source>
</evidence>
<comment type="subunit">
    <text evidence="8">Heterotrimer of A, B and C subunits.</text>
</comment>
<evidence type="ECO:0000256" key="3">
    <source>
        <dbReference type="ARBA" id="ARBA00022741"/>
    </source>
</evidence>
<evidence type="ECO:0000313" key="11">
    <source>
        <dbReference type="Proteomes" id="UP000823990"/>
    </source>
</evidence>
<dbReference type="EMBL" id="DXHS01000068">
    <property type="protein sequence ID" value="HIW02480.1"/>
    <property type="molecule type" value="Genomic_DNA"/>
</dbReference>
<reference evidence="10" key="2">
    <citation type="submission" date="2021-04" db="EMBL/GenBank/DDBJ databases">
        <authorList>
            <person name="Gilroy R."/>
        </authorList>
    </citation>
    <scope>NUCLEOTIDE SEQUENCE</scope>
    <source>
        <strain evidence="10">12435</strain>
    </source>
</reference>
<evidence type="ECO:0000256" key="7">
    <source>
        <dbReference type="ARBA" id="ARBA00047407"/>
    </source>
</evidence>
<dbReference type="GO" id="GO:0050567">
    <property type="term" value="F:glutaminyl-tRNA synthase (glutamine-hydrolyzing) activity"/>
    <property type="evidence" value="ECO:0007669"/>
    <property type="project" value="UniProtKB-UniRule"/>
</dbReference>
<dbReference type="GO" id="GO:0030956">
    <property type="term" value="C:glutamyl-tRNA(Gln) amidotransferase complex"/>
    <property type="evidence" value="ECO:0007669"/>
    <property type="project" value="InterPro"/>
</dbReference>
<keyword evidence="2 8" id="KW-0436">Ligase</keyword>
<sequence>MDITKMTLGALVEAMDKGEISSVEATKATLEKAEKEKDLGAYVTLCGEKALEAAAAADKARGEGRRGALLGVPIAVKDNICTEGVRTTCASRFLENYVPPYDAFVVKKLKSAGAVIVGKTNMDEFAMGSGSEYSAFYPVKNAVDPSRVAGGSSGGSAVAVASYQAYASLGSDTGGSIRQPAAFNGVVGLKPTYSAVSRNGLIAFASSLDQIGPFARTVGDCRTVYDAIKGHDAGDSTSYAGDLDKGEKITSLKGRRIGVAKEFFPPELNGEVRAAVEKALAFYEKEGAEIVETSIGSFDMALACYYILSSAEASSNLSRYDGVKYGRRAEGCAGIDDIYYKSRTEFFGSEVKRRIMLGNFVLSSGYYDAFYLRASKARTLIKRDFETALSGCDALVCPTAPTTAYKRGSNADDPAAAYLGDIFTVPVNIAGLPALSVKCGEDKDGMPVGMQLIGSPYCEETLLSLAEAYEKGGAI</sequence>
<dbReference type="HAMAP" id="MF_00120">
    <property type="entry name" value="GatA"/>
    <property type="match status" value="1"/>
</dbReference>
<dbReference type="SUPFAM" id="SSF75304">
    <property type="entry name" value="Amidase signature (AS) enzymes"/>
    <property type="match status" value="1"/>
</dbReference>
<dbReference type="InterPro" id="IPR004412">
    <property type="entry name" value="GatA"/>
</dbReference>
<comment type="similarity">
    <text evidence="1 8">Belongs to the amidase family. GatA subfamily.</text>
</comment>
<dbReference type="Pfam" id="PF01425">
    <property type="entry name" value="Amidase"/>
    <property type="match status" value="1"/>
</dbReference>
<evidence type="ECO:0000256" key="2">
    <source>
        <dbReference type="ARBA" id="ARBA00022598"/>
    </source>
</evidence>
<proteinExistence type="inferred from homology"/>
<keyword evidence="5 8" id="KW-0648">Protein biosynthesis</keyword>
<dbReference type="InterPro" id="IPR000120">
    <property type="entry name" value="Amidase"/>
</dbReference>
<feature type="active site" description="Charge relay system" evidence="8">
    <location>
        <position position="152"/>
    </location>
</feature>
<organism evidence="10 11">
    <name type="scientific">Candidatus Protoclostridium stercorigallinarum</name>
    <dbReference type="NCBI Taxonomy" id="2838741"/>
    <lineage>
        <taxon>Bacteria</taxon>
        <taxon>Bacillati</taxon>
        <taxon>Bacillota</taxon>
        <taxon>Clostridia</taxon>
        <taxon>Candidatus Protoclostridium</taxon>
    </lineage>
</organism>
<evidence type="ECO:0000256" key="8">
    <source>
        <dbReference type="HAMAP-Rule" id="MF_00120"/>
    </source>
</evidence>
<evidence type="ECO:0000256" key="5">
    <source>
        <dbReference type="ARBA" id="ARBA00022917"/>
    </source>
</evidence>
<dbReference type="Gene3D" id="3.90.1300.10">
    <property type="entry name" value="Amidase signature (AS) domain"/>
    <property type="match status" value="1"/>
</dbReference>
<dbReference type="Proteomes" id="UP000823990">
    <property type="component" value="Unassembled WGS sequence"/>
</dbReference>
<evidence type="ECO:0000256" key="6">
    <source>
        <dbReference type="ARBA" id="ARBA00025295"/>
    </source>
</evidence>
<keyword evidence="4 8" id="KW-0067">ATP-binding</keyword>
<name>A0A9D1TR53_9FIRM</name>
<evidence type="ECO:0000313" key="10">
    <source>
        <dbReference type="EMBL" id="HIW02480.1"/>
    </source>
</evidence>
<feature type="active site" description="Acyl-ester intermediate" evidence="8">
    <location>
        <position position="176"/>
    </location>
</feature>
<evidence type="ECO:0000256" key="1">
    <source>
        <dbReference type="ARBA" id="ARBA00008069"/>
    </source>
</evidence>
<dbReference type="GO" id="GO:0005524">
    <property type="term" value="F:ATP binding"/>
    <property type="evidence" value="ECO:0007669"/>
    <property type="project" value="UniProtKB-KW"/>
</dbReference>
<protein>
    <recommendedName>
        <fullName evidence="8">Glutamyl-tRNA(Gln) amidotransferase subunit A</fullName>
        <shortName evidence="8">Glu-ADT subunit A</shortName>
        <ecNumber evidence="8">6.3.5.7</ecNumber>
    </recommendedName>
</protein>
<dbReference type="AlphaFoldDB" id="A0A9D1TR53"/>
<comment type="caution">
    <text evidence="10">The sequence shown here is derived from an EMBL/GenBank/DDBJ whole genome shotgun (WGS) entry which is preliminary data.</text>
</comment>
<dbReference type="PANTHER" id="PTHR11895">
    <property type="entry name" value="TRANSAMIDASE"/>
    <property type="match status" value="1"/>
</dbReference>
<dbReference type="InterPro" id="IPR036928">
    <property type="entry name" value="AS_sf"/>
</dbReference>
<feature type="active site" description="Charge relay system" evidence="8">
    <location>
        <position position="77"/>
    </location>
</feature>
<keyword evidence="3 8" id="KW-0547">Nucleotide-binding</keyword>